<accession>A0A371H0A7</accession>
<name>A0A371H0A7_MUCPR</name>
<organism evidence="1 2">
    <name type="scientific">Mucuna pruriens</name>
    <name type="common">Velvet bean</name>
    <name type="synonym">Dolichos pruriens</name>
    <dbReference type="NCBI Taxonomy" id="157652"/>
    <lineage>
        <taxon>Eukaryota</taxon>
        <taxon>Viridiplantae</taxon>
        <taxon>Streptophyta</taxon>
        <taxon>Embryophyta</taxon>
        <taxon>Tracheophyta</taxon>
        <taxon>Spermatophyta</taxon>
        <taxon>Magnoliopsida</taxon>
        <taxon>eudicotyledons</taxon>
        <taxon>Gunneridae</taxon>
        <taxon>Pentapetalae</taxon>
        <taxon>rosids</taxon>
        <taxon>fabids</taxon>
        <taxon>Fabales</taxon>
        <taxon>Fabaceae</taxon>
        <taxon>Papilionoideae</taxon>
        <taxon>50 kb inversion clade</taxon>
        <taxon>NPAAA clade</taxon>
        <taxon>indigoferoid/millettioid clade</taxon>
        <taxon>Phaseoleae</taxon>
        <taxon>Mucuna</taxon>
    </lineage>
</organism>
<dbReference type="AlphaFoldDB" id="A0A371H0A7"/>
<keyword evidence="2" id="KW-1185">Reference proteome</keyword>
<evidence type="ECO:0000313" key="1">
    <source>
        <dbReference type="EMBL" id="RDX96248.1"/>
    </source>
</evidence>
<feature type="non-terminal residue" evidence="1">
    <location>
        <position position="1"/>
    </location>
</feature>
<dbReference type="EMBL" id="QJKJ01003932">
    <property type="protein sequence ID" value="RDX96248.1"/>
    <property type="molecule type" value="Genomic_DNA"/>
</dbReference>
<proteinExistence type="predicted"/>
<comment type="caution">
    <text evidence="1">The sequence shown here is derived from an EMBL/GenBank/DDBJ whole genome shotgun (WGS) entry which is preliminary data.</text>
</comment>
<gene>
    <name evidence="1" type="ORF">CR513_21114</name>
</gene>
<evidence type="ECO:0008006" key="3">
    <source>
        <dbReference type="Google" id="ProtNLM"/>
    </source>
</evidence>
<evidence type="ECO:0000313" key="2">
    <source>
        <dbReference type="Proteomes" id="UP000257109"/>
    </source>
</evidence>
<dbReference type="Proteomes" id="UP000257109">
    <property type="component" value="Unassembled WGS sequence"/>
</dbReference>
<sequence length="108" mass="12447">MFHSGSEFIVDDWQSKSPQWLISLHNHLPLPEPSFLSLGHPSLCYKIAQQHYSDVSSISPKLCDLCQFSKQKRFPFPLSNSVCHSIISYMWTFGVHTLFLQCMAINIF</sequence>
<reference evidence="1" key="1">
    <citation type="submission" date="2018-05" db="EMBL/GenBank/DDBJ databases">
        <title>Draft genome of Mucuna pruriens seed.</title>
        <authorList>
            <person name="Nnadi N.E."/>
            <person name="Vos R."/>
            <person name="Hasami M.H."/>
            <person name="Devisetty U.K."/>
            <person name="Aguiy J.C."/>
        </authorList>
    </citation>
    <scope>NUCLEOTIDE SEQUENCE [LARGE SCALE GENOMIC DNA]</scope>
    <source>
        <strain evidence="1">JCA_2017</strain>
    </source>
</reference>
<protein>
    <recommendedName>
        <fullName evidence="3">GAG-pre-integrase domain-containing protein</fullName>
    </recommendedName>
</protein>